<reference evidence="4 5" key="1">
    <citation type="journal article" date="2017" name="Curr. Biol.">
        <title>Genome architecture and evolution of a unichromosomal asexual nematode.</title>
        <authorList>
            <person name="Fradin H."/>
            <person name="Zegar C."/>
            <person name="Gutwein M."/>
            <person name="Lucas J."/>
            <person name="Kovtun M."/>
            <person name="Corcoran D."/>
            <person name="Baugh L.R."/>
            <person name="Kiontke K."/>
            <person name="Gunsalus K."/>
            <person name="Fitch D.H."/>
            <person name="Piano F."/>
        </authorList>
    </citation>
    <scope>NUCLEOTIDE SEQUENCE [LARGE SCALE GENOMIC DNA]</scope>
    <source>
        <strain evidence="4">PF1309</strain>
    </source>
</reference>
<evidence type="ECO:0000256" key="2">
    <source>
        <dbReference type="SAM" id="Phobius"/>
    </source>
</evidence>
<keyword evidence="2" id="KW-1133">Transmembrane helix</keyword>
<evidence type="ECO:0000256" key="3">
    <source>
        <dbReference type="SAM" id="SignalP"/>
    </source>
</evidence>
<keyword evidence="5" id="KW-1185">Reference proteome</keyword>
<feature type="region of interest" description="Disordered" evidence="1">
    <location>
        <begin position="288"/>
        <end position="340"/>
    </location>
</feature>
<dbReference type="EMBL" id="LIAE01007323">
    <property type="protein sequence ID" value="PAV80054.1"/>
    <property type="molecule type" value="Genomic_DNA"/>
</dbReference>
<accession>A0A2A2L1K9</accession>
<feature type="chain" id="PRO_5012833012" evidence="3">
    <location>
        <begin position="25"/>
        <end position="340"/>
    </location>
</feature>
<comment type="caution">
    <text evidence="4">The sequence shown here is derived from an EMBL/GenBank/DDBJ whole genome shotgun (WGS) entry which is preliminary data.</text>
</comment>
<keyword evidence="3" id="KW-0732">Signal</keyword>
<proteinExistence type="predicted"/>
<organism evidence="4 5">
    <name type="scientific">Diploscapter pachys</name>
    <dbReference type="NCBI Taxonomy" id="2018661"/>
    <lineage>
        <taxon>Eukaryota</taxon>
        <taxon>Metazoa</taxon>
        <taxon>Ecdysozoa</taxon>
        <taxon>Nematoda</taxon>
        <taxon>Chromadorea</taxon>
        <taxon>Rhabditida</taxon>
        <taxon>Rhabditina</taxon>
        <taxon>Rhabditomorpha</taxon>
        <taxon>Rhabditoidea</taxon>
        <taxon>Rhabditidae</taxon>
        <taxon>Diploscapter</taxon>
    </lineage>
</organism>
<name>A0A2A2L1K9_9BILA</name>
<feature type="signal peptide" evidence="3">
    <location>
        <begin position="1"/>
        <end position="24"/>
    </location>
</feature>
<evidence type="ECO:0000313" key="4">
    <source>
        <dbReference type="EMBL" id="PAV80054.1"/>
    </source>
</evidence>
<gene>
    <name evidence="4" type="ORF">WR25_04889</name>
</gene>
<sequence>MIIFHNTGWLVCATLVLALDVIQADIISSCKRVCDRTYYRDELIKSCKIGCDSRVEQEDGPTDVHACQTKCNDTKQFFETLGKHKETDESLQEACDYACSLPTIRSVMITLNVNNGKSTSNVVKSEGVAGDASIEKQWPDPERNWDMNIGRNEMMELLRPKTIDQAPPSLGMTFEEEYDSMHRRMNEIAKNFMERARESRRRFLEMQDEKPNFVITIDDSPERIDRKLNYAYLDNSNLYRCVVALFLFMAALALVLMIKSHNLRRATARSPPRSVSLPSYKSAVKDSMMTASEKSGDKMAWTAVPPSDADFNGPPPYDVVTVPSELKAEPQIHESPTQKK</sequence>
<keyword evidence="2" id="KW-0472">Membrane</keyword>
<protein>
    <submittedName>
        <fullName evidence="4">Uncharacterized protein</fullName>
    </submittedName>
</protein>
<dbReference type="AlphaFoldDB" id="A0A2A2L1K9"/>
<evidence type="ECO:0000256" key="1">
    <source>
        <dbReference type="SAM" id="MobiDB-lite"/>
    </source>
</evidence>
<dbReference type="Proteomes" id="UP000218231">
    <property type="component" value="Unassembled WGS sequence"/>
</dbReference>
<feature type="transmembrane region" description="Helical" evidence="2">
    <location>
        <begin position="237"/>
        <end position="258"/>
    </location>
</feature>
<evidence type="ECO:0000313" key="5">
    <source>
        <dbReference type="Proteomes" id="UP000218231"/>
    </source>
</evidence>
<keyword evidence="2" id="KW-0812">Transmembrane</keyword>
<dbReference type="OrthoDB" id="5911285at2759"/>